<dbReference type="PANTHER" id="PTHR46910">
    <property type="entry name" value="TRANSCRIPTION FACTOR PDR1"/>
    <property type="match status" value="1"/>
</dbReference>
<feature type="compositionally biased region" description="Polar residues" evidence="2">
    <location>
        <begin position="287"/>
        <end position="297"/>
    </location>
</feature>
<keyword evidence="1" id="KW-0539">Nucleus</keyword>
<dbReference type="PANTHER" id="PTHR46910:SF38">
    <property type="entry name" value="ZN(2)-C6 FUNGAL-TYPE DOMAIN-CONTAINING PROTEIN"/>
    <property type="match status" value="1"/>
</dbReference>
<proteinExistence type="predicted"/>
<evidence type="ECO:0000256" key="1">
    <source>
        <dbReference type="ARBA" id="ARBA00023242"/>
    </source>
</evidence>
<reference evidence="4 5" key="1">
    <citation type="submission" date="2024-02" db="EMBL/GenBank/DDBJ databases">
        <title>A draft genome for the cacao thread blight pathogen Marasmius crinis-equi.</title>
        <authorList>
            <person name="Cohen S.P."/>
            <person name="Baruah I.K."/>
            <person name="Amoako-Attah I."/>
            <person name="Bukari Y."/>
            <person name="Meinhardt L.W."/>
            <person name="Bailey B.A."/>
        </authorList>
    </citation>
    <scope>NUCLEOTIDE SEQUENCE [LARGE SCALE GENOMIC DNA]</scope>
    <source>
        <strain evidence="4 5">GH-76</strain>
    </source>
</reference>
<dbReference type="Proteomes" id="UP001465976">
    <property type="component" value="Unassembled WGS sequence"/>
</dbReference>
<dbReference type="InterPro" id="IPR050987">
    <property type="entry name" value="AtrR-like"/>
</dbReference>
<evidence type="ECO:0000259" key="3">
    <source>
        <dbReference type="Pfam" id="PF04082"/>
    </source>
</evidence>
<dbReference type="InterPro" id="IPR007219">
    <property type="entry name" value="XnlR_reg_dom"/>
</dbReference>
<protein>
    <submittedName>
        <fullName evidence="4">Gypsy retrotransposon integrase-like protein 1</fullName>
    </submittedName>
</protein>
<gene>
    <name evidence="4" type="primary">GIN1_24</name>
    <name evidence="4" type="ORF">V5O48_017274</name>
</gene>
<evidence type="ECO:0000313" key="4">
    <source>
        <dbReference type="EMBL" id="KAL0564763.1"/>
    </source>
</evidence>
<feature type="region of interest" description="Disordered" evidence="2">
    <location>
        <begin position="359"/>
        <end position="379"/>
    </location>
</feature>
<evidence type="ECO:0000256" key="2">
    <source>
        <dbReference type="SAM" id="MobiDB-lite"/>
    </source>
</evidence>
<dbReference type="EMBL" id="JBAHYK010002597">
    <property type="protein sequence ID" value="KAL0564763.1"/>
    <property type="molecule type" value="Genomic_DNA"/>
</dbReference>
<keyword evidence="5" id="KW-1185">Reference proteome</keyword>
<accession>A0ABR3EPF3</accession>
<dbReference type="Pfam" id="PF04082">
    <property type="entry name" value="Fungal_trans"/>
    <property type="match status" value="1"/>
</dbReference>
<dbReference type="CDD" id="cd12148">
    <property type="entry name" value="fungal_TF_MHR"/>
    <property type="match status" value="1"/>
</dbReference>
<feature type="region of interest" description="Disordered" evidence="2">
    <location>
        <begin position="270"/>
        <end position="335"/>
    </location>
</feature>
<sequence length="478" mass="52309">MEAQATSSRVMFVMDLHLSSICGRAPAIQDEDYDLDYPAECDDEYWENPDPDLAFKQPPGKPSNLAGWIAYVKLGRLVSKALRTMYVINKPKKPLGLGDTQWQQRIVAELDKALNKWVDDLPGHLKWDPTQENEIWFNQSVALYTVYYQAQFLIHRSFIPTVKKPSTLSFPSLAICTNAARSTIHVVDRQRKRGGWLSPLSHVHVFNAGIVLLLNIWSGRRSGLSSDPDKEMSDVHKCMSVLRKAETRWHLPGRMWDMLYELASVGELPLPKPSPTGTYKRGRDSDSPLSHPSSEASPASGVRNIAGPKRALSASTPGSAAGSSPASSSVPPQLFSLPVHSEDLGRLPVHGQLKYASPADANRAQGTGTSHQPEEGGGYWFTETANHRPTADMGVGESFTEGLSINNYPPLNLANANLFSELASMAWYKDEPVTQPFYGGGHGGQSNSGMAARGVPPYAAQHEHPRQRGGGGHSGPPW</sequence>
<feature type="domain" description="Xylanolytic transcriptional activator regulatory" evidence="3">
    <location>
        <begin position="12"/>
        <end position="112"/>
    </location>
</feature>
<comment type="caution">
    <text evidence="4">The sequence shown here is derived from an EMBL/GenBank/DDBJ whole genome shotgun (WGS) entry which is preliminary data.</text>
</comment>
<name>A0ABR3EPF3_9AGAR</name>
<organism evidence="4 5">
    <name type="scientific">Marasmius crinis-equi</name>
    <dbReference type="NCBI Taxonomy" id="585013"/>
    <lineage>
        <taxon>Eukaryota</taxon>
        <taxon>Fungi</taxon>
        <taxon>Dikarya</taxon>
        <taxon>Basidiomycota</taxon>
        <taxon>Agaricomycotina</taxon>
        <taxon>Agaricomycetes</taxon>
        <taxon>Agaricomycetidae</taxon>
        <taxon>Agaricales</taxon>
        <taxon>Marasmiineae</taxon>
        <taxon>Marasmiaceae</taxon>
        <taxon>Marasmius</taxon>
    </lineage>
</organism>
<evidence type="ECO:0000313" key="5">
    <source>
        <dbReference type="Proteomes" id="UP001465976"/>
    </source>
</evidence>
<feature type="compositionally biased region" description="Low complexity" evidence="2">
    <location>
        <begin position="313"/>
        <end position="332"/>
    </location>
</feature>